<dbReference type="SMART" id="SM00138">
    <property type="entry name" value="MeTrc"/>
    <property type="match status" value="1"/>
</dbReference>
<evidence type="ECO:0000256" key="3">
    <source>
        <dbReference type="ARBA" id="ARBA00022603"/>
    </source>
</evidence>
<dbReference type="PROSITE" id="PS50123">
    <property type="entry name" value="CHER"/>
    <property type="match status" value="1"/>
</dbReference>
<comment type="catalytic activity">
    <reaction evidence="1">
        <text>L-glutamyl-[protein] + S-adenosyl-L-methionine = [protein]-L-glutamate 5-O-methyl ester + S-adenosyl-L-homocysteine</text>
        <dbReference type="Rhea" id="RHEA:24452"/>
        <dbReference type="Rhea" id="RHEA-COMP:10208"/>
        <dbReference type="Rhea" id="RHEA-COMP:10311"/>
        <dbReference type="ChEBI" id="CHEBI:29973"/>
        <dbReference type="ChEBI" id="CHEBI:57856"/>
        <dbReference type="ChEBI" id="CHEBI:59789"/>
        <dbReference type="ChEBI" id="CHEBI:82795"/>
        <dbReference type="EC" id="2.1.1.80"/>
    </reaction>
</comment>
<evidence type="ECO:0000256" key="2">
    <source>
        <dbReference type="ARBA" id="ARBA00012534"/>
    </source>
</evidence>
<keyword evidence="4" id="KW-0808">Transferase</keyword>
<comment type="caution">
    <text evidence="7">The sequence shown here is derived from an EMBL/GenBank/DDBJ whole genome shotgun (WGS) entry which is preliminary data.</text>
</comment>
<evidence type="ECO:0000313" key="7">
    <source>
        <dbReference type="EMBL" id="PIE33052.1"/>
    </source>
</evidence>
<keyword evidence="3" id="KW-0489">Methyltransferase</keyword>
<gene>
    <name evidence="7" type="ORF">CSA56_13455</name>
</gene>
<dbReference type="InterPro" id="IPR029063">
    <property type="entry name" value="SAM-dependent_MTases_sf"/>
</dbReference>
<dbReference type="PIRSF" id="PIRSF000410">
    <property type="entry name" value="CheR"/>
    <property type="match status" value="1"/>
</dbReference>
<dbReference type="InterPro" id="IPR036804">
    <property type="entry name" value="CheR_N_sf"/>
</dbReference>
<dbReference type="EC" id="2.1.1.80" evidence="2"/>
<evidence type="ECO:0000259" key="6">
    <source>
        <dbReference type="PROSITE" id="PS50123"/>
    </source>
</evidence>
<dbReference type="PANTHER" id="PTHR24422">
    <property type="entry name" value="CHEMOTAXIS PROTEIN METHYLTRANSFERASE"/>
    <property type="match status" value="1"/>
</dbReference>
<dbReference type="GO" id="GO:0032259">
    <property type="term" value="P:methylation"/>
    <property type="evidence" value="ECO:0007669"/>
    <property type="project" value="UniProtKB-KW"/>
</dbReference>
<name>A0A2G6KDJ8_9BACT</name>
<dbReference type="EMBL" id="PDSK01000104">
    <property type="protein sequence ID" value="PIE33052.1"/>
    <property type="molecule type" value="Genomic_DNA"/>
</dbReference>
<evidence type="ECO:0000256" key="4">
    <source>
        <dbReference type="ARBA" id="ARBA00022679"/>
    </source>
</evidence>
<dbReference type="InterPro" id="IPR026024">
    <property type="entry name" value="Chemotaxis_MeTrfase_CheR"/>
</dbReference>
<dbReference type="InterPro" id="IPR050903">
    <property type="entry name" value="Bact_Chemotaxis_MeTrfase"/>
</dbReference>
<dbReference type="PANTHER" id="PTHR24422:SF10">
    <property type="entry name" value="CHEMOTAXIS PROTEIN METHYLTRANSFERASE 2"/>
    <property type="match status" value="1"/>
</dbReference>
<dbReference type="PRINTS" id="PR00996">
    <property type="entry name" value="CHERMTFRASE"/>
</dbReference>
<evidence type="ECO:0000313" key="8">
    <source>
        <dbReference type="Proteomes" id="UP000230821"/>
    </source>
</evidence>
<dbReference type="Proteomes" id="UP000230821">
    <property type="component" value="Unassembled WGS sequence"/>
</dbReference>
<dbReference type="AlphaFoldDB" id="A0A2G6KDJ8"/>
<organism evidence="7 8">
    <name type="scientific">candidate division KSB3 bacterium</name>
    <dbReference type="NCBI Taxonomy" id="2044937"/>
    <lineage>
        <taxon>Bacteria</taxon>
        <taxon>candidate division KSB3</taxon>
    </lineage>
</organism>
<dbReference type="SUPFAM" id="SSF47757">
    <property type="entry name" value="Chemotaxis receptor methyltransferase CheR, N-terminal domain"/>
    <property type="match status" value="1"/>
</dbReference>
<dbReference type="GO" id="GO:0008983">
    <property type="term" value="F:protein-glutamate O-methyltransferase activity"/>
    <property type="evidence" value="ECO:0007669"/>
    <property type="project" value="UniProtKB-EC"/>
</dbReference>
<sequence length="276" mass="32704">MTLHNTRDFESLRDFVWDKSGIYFEATKRRYFFRRLHTRMKVLGCSHLKEYSRLLQSETSGQELSELLNLLTTTETYFFRNAPQLRAFEEEILPELIQRKEQSDPLHLHFWSAGCSSGEEAYTIAMLLLEAIPRIEQWKITIVGTDINTQMLAKARSGLYMERSLRDTPQKYIDRYFQVEDGQFQICDRVRKMVTFREGNLIKQDDSSLIQNVDCVFCRNVLIYFNLDSCRQVIQIFYDNLAKRGYLLLGHSESLYRISSIFDLVKLQHSLVYRKE</sequence>
<evidence type="ECO:0000256" key="5">
    <source>
        <dbReference type="ARBA" id="ARBA00022691"/>
    </source>
</evidence>
<feature type="domain" description="CheR-type methyltransferase" evidence="6">
    <location>
        <begin position="1"/>
        <end position="276"/>
    </location>
</feature>
<dbReference type="InterPro" id="IPR022641">
    <property type="entry name" value="CheR_N"/>
</dbReference>
<dbReference type="SUPFAM" id="SSF53335">
    <property type="entry name" value="S-adenosyl-L-methionine-dependent methyltransferases"/>
    <property type="match status" value="1"/>
</dbReference>
<dbReference type="Pfam" id="PF03705">
    <property type="entry name" value="CheR_N"/>
    <property type="match status" value="1"/>
</dbReference>
<proteinExistence type="predicted"/>
<accession>A0A2G6KDJ8</accession>
<evidence type="ECO:0000256" key="1">
    <source>
        <dbReference type="ARBA" id="ARBA00001541"/>
    </source>
</evidence>
<keyword evidence="5" id="KW-0949">S-adenosyl-L-methionine</keyword>
<dbReference type="Gene3D" id="1.10.155.10">
    <property type="entry name" value="Chemotaxis receptor methyltransferase CheR, N-terminal domain"/>
    <property type="match status" value="1"/>
</dbReference>
<dbReference type="InterPro" id="IPR000780">
    <property type="entry name" value="CheR_MeTrfase"/>
</dbReference>
<dbReference type="Pfam" id="PF01739">
    <property type="entry name" value="CheR"/>
    <property type="match status" value="1"/>
</dbReference>
<dbReference type="InterPro" id="IPR022642">
    <property type="entry name" value="CheR_C"/>
</dbReference>
<protein>
    <recommendedName>
        <fullName evidence="2">protein-glutamate O-methyltransferase</fullName>
        <ecNumber evidence="2">2.1.1.80</ecNumber>
    </recommendedName>
</protein>
<reference evidence="7 8" key="1">
    <citation type="submission" date="2017-10" db="EMBL/GenBank/DDBJ databases">
        <title>Novel microbial diversity and functional potential in the marine mammal oral microbiome.</title>
        <authorList>
            <person name="Dudek N.K."/>
            <person name="Sun C.L."/>
            <person name="Burstein D."/>
            <person name="Kantor R.S."/>
            <person name="Aliaga Goltsman D.S."/>
            <person name="Bik E.M."/>
            <person name="Thomas B.C."/>
            <person name="Banfield J.F."/>
            <person name="Relman D.A."/>
        </authorList>
    </citation>
    <scope>NUCLEOTIDE SEQUENCE [LARGE SCALE GENOMIC DNA]</scope>
    <source>
        <strain evidence="7">DOLJORAL78_47_16</strain>
    </source>
</reference>
<dbReference type="Gene3D" id="3.40.50.150">
    <property type="entry name" value="Vaccinia Virus protein VP39"/>
    <property type="match status" value="1"/>
</dbReference>